<dbReference type="InterPro" id="IPR050271">
    <property type="entry name" value="UDP-glycosyltransferase"/>
</dbReference>
<dbReference type="SUPFAM" id="SSF53756">
    <property type="entry name" value="UDP-Glycosyltransferase/glycogen phosphorylase"/>
    <property type="match status" value="1"/>
</dbReference>
<dbReference type="InterPro" id="IPR035595">
    <property type="entry name" value="UDP_glycos_trans_CS"/>
</dbReference>
<evidence type="ECO:0000256" key="1">
    <source>
        <dbReference type="ARBA" id="ARBA00009995"/>
    </source>
</evidence>
<evidence type="ECO:0000313" key="8">
    <source>
        <dbReference type="RefSeq" id="XP_019895381.2"/>
    </source>
</evidence>
<evidence type="ECO:0000256" key="4">
    <source>
        <dbReference type="RuleBase" id="RU003718"/>
    </source>
</evidence>
<dbReference type="GO" id="GO:0016020">
    <property type="term" value="C:membrane"/>
    <property type="evidence" value="ECO:0007669"/>
    <property type="project" value="UniProtKB-SubCell"/>
</dbReference>
<sequence>MNLILMMTLISLQLCNAEHILMITMGGTKSHKIPFWELAKGLIKKGHHVTFLSGFKADFHIDGLKEITPLHLVHYIQNYTDWDLVGARYAHKTPVPLWQALRYPAEACNSLLEPDDHTGVTVTDELLTQRFHLAIVDGAFPECALGIVHRLGLPFMFINTVGFYTGSLAMAGNPIAYAVTPHVFTALTETMNLWQRIENYVTHLLADLLHKYYTNQVHGVLIQHFGASIPHPYALMRNVSIILQNGHASITYARPFYPNVIEIACLHCRPAGKLPQDLEQFMESAPAGVIFFSMGSSVKAANMPEEFRRMFVEVFSRLPQYHVLWKWDGNATATGIHAREAILPNGPHQNMRGISRNVRLSGWLPQQDILGHRKLKAFVTHGGLLSMYEAIYHAVPMVMLPVFCDHDVNAAKAESDGYAVRLPLETITADKLYHAIMAIINNGKYKRKIHEKSQLLLDQMTKPMDTAIYWTEYVMKHTDVSHLQSPVRNMRFVYHSHRHRYGYNLMDFIYSVFIYHSLDVICVFMLIVGGMLIIWQQILKYALRNRTQQRVEERTQRLKILKQC</sequence>
<dbReference type="GO" id="GO:0015020">
    <property type="term" value="F:glucuronosyltransferase activity"/>
    <property type="evidence" value="ECO:0007669"/>
    <property type="project" value="UniProtKB-EC"/>
</dbReference>
<name>A0A9J7IFQ0_MUSDO</name>
<dbReference type="Proteomes" id="UP001652621">
    <property type="component" value="Unplaced"/>
</dbReference>
<dbReference type="RefSeq" id="XP_019895381.2">
    <property type="nucleotide sequence ID" value="XM_020039822.2"/>
</dbReference>
<keyword evidence="5" id="KW-0472">Membrane</keyword>
<keyword evidence="5" id="KW-1133">Transmembrane helix</keyword>
<dbReference type="InterPro" id="IPR002213">
    <property type="entry name" value="UDP_glucos_trans"/>
</dbReference>
<dbReference type="CDD" id="cd03784">
    <property type="entry name" value="GT1_Gtf-like"/>
    <property type="match status" value="1"/>
</dbReference>
<gene>
    <name evidence="8" type="primary">LOC101900174</name>
</gene>
<accession>A0A9J7IFQ0</accession>
<keyword evidence="6" id="KW-0732">Signal</keyword>
<dbReference type="PANTHER" id="PTHR48043:SF27">
    <property type="entry name" value="UDP-GLUCURONOSYLTRANSFERASE"/>
    <property type="match status" value="1"/>
</dbReference>
<evidence type="ECO:0000256" key="5">
    <source>
        <dbReference type="SAM" id="Phobius"/>
    </source>
</evidence>
<proteinExistence type="inferred from homology"/>
<dbReference type="PANTHER" id="PTHR48043">
    <property type="entry name" value="EG:EG0003.4 PROTEIN-RELATED"/>
    <property type="match status" value="1"/>
</dbReference>
<keyword evidence="7" id="KW-1185">Reference proteome</keyword>
<feature type="signal peptide" evidence="6">
    <location>
        <begin position="1"/>
        <end position="17"/>
    </location>
</feature>
<reference evidence="8" key="1">
    <citation type="submission" date="2025-08" db="UniProtKB">
        <authorList>
            <consortium name="RefSeq"/>
        </authorList>
    </citation>
    <scope>IDENTIFICATION</scope>
    <source>
        <strain evidence="8">Aabys</strain>
        <tissue evidence="8">Whole body</tissue>
    </source>
</reference>
<evidence type="ECO:0000256" key="2">
    <source>
        <dbReference type="ARBA" id="ARBA00022676"/>
    </source>
</evidence>
<keyword evidence="2 4" id="KW-0328">Glycosyltransferase</keyword>
<dbReference type="Pfam" id="PF00201">
    <property type="entry name" value="UDPGT"/>
    <property type="match status" value="1"/>
</dbReference>
<comment type="similarity">
    <text evidence="1 4">Belongs to the UDP-glycosyltransferase family.</text>
</comment>
<dbReference type="OrthoDB" id="5835829at2759"/>
<keyword evidence="3 4" id="KW-0808">Transferase</keyword>
<evidence type="ECO:0000256" key="3">
    <source>
        <dbReference type="ARBA" id="ARBA00022679"/>
    </source>
</evidence>
<dbReference type="VEuPathDB" id="VectorBase:MDOMA2_014563"/>
<keyword evidence="5" id="KW-0812">Transmembrane</keyword>
<feature type="transmembrane region" description="Helical" evidence="5">
    <location>
        <begin position="508"/>
        <end position="535"/>
    </location>
</feature>
<evidence type="ECO:0000256" key="6">
    <source>
        <dbReference type="SAM" id="SignalP"/>
    </source>
</evidence>
<dbReference type="PROSITE" id="PS00375">
    <property type="entry name" value="UDPGT"/>
    <property type="match status" value="1"/>
</dbReference>
<feature type="chain" id="PRO_5046531323" evidence="6">
    <location>
        <begin position="18"/>
        <end position="564"/>
    </location>
</feature>
<dbReference type="Gene3D" id="3.40.50.2000">
    <property type="entry name" value="Glycogen Phosphorylase B"/>
    <property type="match status" value="2"/>
</dbReference>
<dbReference type="AlphaFoldDB" id="A0A9J7IFQ0"/>
<evidence type="ECO:0000313" key="7">
    <source>
        <dbReference type="Proteomes" id="UP001652621"/>
    </source>
</evidence>
<dbReference type="GeneID" id="101900174"/>
<protein>
    <submittedName>
        <fullName evidence="8">UDP-glycosyltransferase UGT5-like</fullName>
    </submittedName>
</protein>
<organism evidence="7 8">
    <name type="scientific">Musca domestica</name>
    <name type="common">House fly</name>
    <dbReference type="NCBI Taxonomy" id="7370"/>
    <lineage>
        <taxon>Eukaryota</taxon>
        <taxon>Metazoa</taxon>
        <taxon>Ecdysozoa</taxon>
        <taxon>Arthropoda</taxon>
        <taxon>Hexapoda</taxon>
        <taxon>Insecta</taxon>
        <taxon>Pterygota</taxon>
        <taxon>Neoptera</taxon>
        <taxon>Endopterygota</taxon>
        <taxon>Diptera</taxon>
        <taxon>Brachycera</taxon>
        <taxon>Muscomorpha</taxon>
        <taxon>Muscoidea</taxon>
        <taxon>Muscidae</taxon>
        <taxon>Musca</taxon>
    </lineage>
</organism>
<dbReference type="KEGG" id="mde:101900174"/>